<dbReference type="InterPro" id="IPR002035">
    <property type="entry name" value="VWF_A"/>
</dbReference>
<feature type="region of interest" description="Disordered" evidence="1">
    <location>
        <begin position="333"/>
        <end position="354"/>
    </location>
</feature>
<dbReference type="SMART" id="SM00327">
    <property type="entry name" value="VWA"/>
    <property type="match status" value="1"/>
</dbReference>
<keyword evidence="2" id="KW-0472">Membrane</keyword>
<feature type="compositionally biased region" description="Pro residues" evidence="1">
    <location>
        <begin position="345"/>
        <end position="354"/>
    </location>
</feature>
<evidence type="ECO:0000259" key="3">
    <source>
        <dbReference type="PROSITE" id="PS50234"/>
    </source>
</evidence>
<keyword evidence="2" id="KW-1133">Transmembrane helix</keyword>
<dbReference type="PROSITE" id="PS50234">
    <property type="entry name" value="VWFA"/>
    <property type="match status" value="1"/>
</dbReference>
<dbReference type="InterPro" id="IPR036465">
    <property type="entry name" value="vWFA_dom_sf"/>
</dbReference>
<accession>A0ABN1ZIU7</accession>
<feature type="transmembrane region" description="Helical" evidence="2">
    <location>
        <begin position="20"/>
        <end position="39"/>
    </location>
</feature>
<dbReference type="Pfam" id="PF13531">
    <property type="entry name" value="SBP_bac_11"/>
    <property type="match status" value="1"/>
</dbReference>
<keyword evidence="5" id="KW-1185">Reference proteome</keyword>
<organism evidence="4 5">
    <name type="scientific">Streptomyces synnematoformans</name>
    <dbReference type="NCBI Taxonomy" id="415721"/>
    <lineage>
        <taxon>Bacteria</taxon>
        <taxon>Bacillati</taxon>
        <taxon>Actinomycetota</taxon>
        <taxon>Actinomycetes</taxon>
        <taxon>Kitasatosporales</taxon>
        <taxon>Streptomycetaceae</taxon>
        <taxon>Streptomyces</taxon>
    </lineage>
</organism>
<protein>
    <submittedName>
        <fullName evidence="4">Substrate-binding domain-containing protein</fullName>
    </submittedName>
</protein>
<dbReference type="EMBL" id="BAAAPF010000255">
    <property type="protein sequence ID" value="GAA1499700.1"/>
    <property type="molecule type" value="Genomic_DNA"/>
</dbReference>
<dbReference type="Pfam" id="PF00092">
    <property type="entry name" value="VWA"/>
    <property type="match status" value="1"/>
</dbReference>
<reference evidence="4 5" key="1">
    <citation type="journal article" date="2019" name="Int. J. Syst. Evol. Microbiol.">
        <title>The Global Catalogue of Microorganisms (GCM) 10K type strain sequencing project: providing services to taxonomists for standard genome sequencing and annotation.</title>
        <authorList>
            <consortium name="The Broad Institute Genomics Platform"/>
            <consortium name="The Broad Institute Genome Sequencing Center for Infectious Disease"/>
            <person name="Wu L."/>
            <person name="Ma J."/>
        </authorList>
    </citation>
    <scope>NUCLEOTIDE SEQUENCE [LARGE SCALE GENOMIC DNA]</scope>
    <source>
        <strain evidence="4 5">JCM 15481</strain>
    </source>
</reference>
<dbReference type="Proteomes" id="UP001500443">
    <property type="component" value="Unassembled WGS sequence"/>
</dbReference>
<name>A0ABN1ZIU7_9ACTN</name>
<evidence type="ECO:0000313" key="5">
    <source>
        <dbReference type="Proteomes" id="UP001500443"/>
    </source>
</evidence>
<proteinExistence type="predicted"/>
<evidence type="ECO:0000313" key="4">
    <source>
        <dbReference type="EMBL" id="GAA1499700.1"/>
    </source>
</evidence>
<dbReference type="SUPFAM" id="SSF53850">
    <property type="entry name" value="Periplasmic binding protein-like II"/>
    <property type="match status" value="1"/>
</dbReference>
<dbReference type="SUPFAM" id="SSF53300">
    <property type="entry name" value="vWA-like"/>
    <property type="match status" value="1"/>
</dbReference>
<evidence type="ECO:0000256" key="2">
    <source>
        <dbReference type="SAM" id="Phobius"/>
    </source>
</evidence>
<comment type="caution">
    <text evidence="4">The sequence shown here is derived from an EMBL/GenBank/DDBJ whole genome shotgun (WGS) entry which is preliminary data.</text>
</comment>
<keyword evidence="2" id="KW-0812">Transmembrane</keyword>
<dbReference type="Gene3D" id="3.40.50.410">
    <property type="entry name" value="von Willebrand factor, type A domain"/>
    <property type="match status" value="1"/>
</dbReference>
<evidence type="ECO:0000256" key="1">
    <source>
        <dbReference type="SAM" id="MobiDB-lite"/>
    </source>
</evidence>
<sequence>MPDAYGTDGAAPRRSVRGRAVVVATALVLVIGAGTLVAVQTGMLSADEPCAGPDLELGVVAAPDIAPAVRKTAERARRAELKTDGRCLNVEVTARPAAEVARSLRDAGARPDFQVWIPDSSIWTGLVTAGDGATVDEVTRLATSPVGMAALPEGARRLGWPDRTYGWAELTDAAMGDGAGLRLGTADPAVSATGALALTAVHRAGGKHADTRTAATAKLLAERVEPGDAAVLASLPDSGLDDPRDNDALFLSEQAAFRHNAGAITGGRLDMFYPEGGTVALDYPYTIVNNDAMAMDRVRAASRFQRLLTDDTAVALLRRQGFRTAEGGAGGELAAAAGGAGPQPFDAPPAAPPAPEEVAAVLGMWTVTVQSARLTTVVDVSGSMGEPVPGEPGQTRMDVTKNALIQALSQFTGEDEIGLWRFSTHLAGEQDYEEVAGTTRLAQRTPDGTSHRERLAGAFGGLEPVADGATGLYDTALAAYARQVKEYAAGRFNAVVLLTDGANEDPGSISAGDLAARLRETADPERPVGLIVIGIGPDADVKACDRIAKAVGGESYRVTDPKEIHAVLLRAVTDAGAKAALS</sequence>
<feature type="domain" description="VWFA" evidence="3">
    <location>
        <begin position="373"/>
        <end position="572"/>
    </location>
</feature>
<gene>
    <name evidence="4" type="ORF">GCM10009802_53880</name>
</gene>